<evidence type="ECO:0000256" key="1">
    <source>
        <dbReference type="SAM" id="MobiDB-lite"/>
    </source>
</evidence>
<evidence type="ECO:0000313" key="2">
    <source>
        <dbReference type="EMBL" id="ENV18766.1"/>
    </source>
</evidence>
<organism evidence="2 3">
    <name type="scientific">Acinetobacter guillouiae NIPH 991</name>
    <dbReference type="NCBI Taxonomy" id="1217656"/>
    <lineage>
        <taxon>Bacteria</taxon>
        <taxon>Pseudomonadati</taxon>
        <taxon>Pseudomonadota</taxon>
        <taxon>Gammaproteobacteria</taxon>
        <taxon>Moraxellales</taxon>
        <taxon>Moraxellaceae</taxon>
        <taxon>Acinetobacter</taxon>
    </lineage>
</organism>
<dbReference type="eggNOG" id="COG3935">
    <property type="taxonomic scope" value="Bacteria"/>
</dbReference>
<feature type="compositionally biased region" description="Basic and acidic residues" evidence="1">
    <location>
        <begin position="92"/>
        <end position="105"/>
    </location>
</feature>
<comment type="caution">
    <text evidence="2">The sequence shown here is derived from an EMBL/GenBank/DDBJ whole genome shotgun (WGS) entry which is preliminary data.</text>
</comment>
<dbReference type="AlphaFoldDB" id="N8X3D3"/>
<reference evidence="2 3" key="1">
    <citation type="submission" date="2013-02" db="EMBL/GenBank/DDBJ databases">
        <title>The Genome Sequence of Acinetobacter guillouiae NIPH 991.</title>
        <authorList>
            <consortium name="The Broad Institute Genome Sequencing Platform"/>
            <consortium name="The Broad Institute Genome Sequencing Center for Infectious Disease"/>
            <person name="Cerqueira G."/>
            <person name="Feldgarden M."/>
            <person name="Courvalin P."/>
            <person name="Perichon B."/>
            <person name="Grillot-Courvalin C."/>
            <person name="Clermont D."/>
            <person name="Rocha E."/>
            <person name="Yoon E.-J."/>
            <person name="Nemec A."/>
            <person name="Walker B."/>
            <person name="Young S.K."/>
            <person name="Zeng Q."/>
            <person name="Gargeya S."/>
            <person name="Fitzgerald M."/>
            <person name="Haas B."/>
            <person name="Abouelleil A."/>
            <person name="Alvarado L."/>
            <person name="Arachchi H.M."/>
            <person name="Berlin A.M."/>
            <person name="Chapman S.B."/>
            <person name="Dewar J."/>
            <person name="Goldberg J."/>
            <person name="Griggs A."/>
            <person name="Gujja S."/>
            <person name="Hansen M."/>
            <person name="Howarth C."/>
            <person name="Imamovic A."/>
            <person name="Larimer J."/>
            <person name="McCowan C."/>
            <person name="Murphy C."/>
            <person name="Neiman D."/>
            <person name="Pearson M."/>
            <person name="Priest M."/>
            <person name="Roberts A."/>
            <person name="Saif S."/>
            <person name="Shea T."/>
            <person name="Sisk P."/>
            <person name="Sykes S."/>
            <person name="Wortman J."/>
            <person name="Nusbaum C."/>
            <person name="Birren B."/>
        </authorList>
    </citation>
    <scope>NUCLEOTIDE SEQUENCE [LARGE SCALE GENOMIC DNA]</scope>
    <source>
        <strain evidence="2 3">NIPH 991</strain>
    </source>
</reference>
<name>N8X3D3_ACIGI</name>
<protein>
    <submittedName>
        <fullName evidence="2">Uncharacterized protein</fullName>
    </submittedName>
</protein>
<gene>
    <name evidence="2" type="ORF">F964_00566</name>
</gene>
<proteinExistence type="predicted"/>
<dbReference type="EMBL" id="APPJ01000004">
    <property type="protein sequence ID" value="ENV18766.1"/>
    <property type="molecule type" value="Genomic_DNA"/>
</dbReference>
<sequence>MARARNIKPSFFTNDELSELNPLARLLFIGMWTVADYKGCFEYKPKRLKVQLLPYDECNVEELTNNLEKSGFIEIYTVQGQQYGKVINFEKHQNPHKNEREKGSELPDIDQKDEENPKFTKDLGNIEINHDENGTDRADSLNLIPDSLLLKPENLLPESETKTASPKFNFKTELKKLGVSDELATEFLQVRKAKQAVNTKNAFESLVAEIGKTKLTMVQAIEYCLKRQKPWGSFKASWYQNEQQQDIHFQPGVKTQPQNSWAEYNQGFAQQLNQTLEEPIDITPKKSVLIEEVGHA</sequence>
<keyword evidence="3" id="KW-1185">Reference proteome</keyword>
<dbReference type="PATRIC" id="fig|1217656.3.peg.550"/>
<feature type="region of interest" description="Disordered" evidence="1">
    <location>
        <begin position="92"/>
        <end position="119"/>
    </location>
</feature>
<accession>N8X3D3</accession>
<dbReference type="RefSeq" id="WP_004817484.1">
    <property type="nucleotide sequence ID" value="NZ_KB849455.1"/>
</dbReference>
<evidence type="ECO:0000313" key="3">
    <source>
        <dbReference type="Proteomes" id="UP000013148"/>
    </source>
</evidence>
<dbReference type="HOGENOM" id="CLU_948722_0_0_6"/>
<dbReference type="Proteomes" id="UP000013148">
    <property type="component" value="Unassembled WGS sequence"/>
</dbReference>